<sequence length="406" mass="45735">MFIDLTDVENEGHGGVDDEHQVHINKNDGDDGLLDDPQTKDYTNDESSHDGLLDNPQTNRDTNDEGSHDGLLDDPQTNSDTHDEGSHDVLLDNLQTNGDENDESSHDKLLADPQTNGDTNDEGVQIGDDSAHPVAVYEYKDVCPNLQTHGRKTTGNTCAYVRSKPRCMQEIKHGAPTKTSAEIYDQTTDGYRLTDERQMILSQGNENQTLPVLGSDEEKAIRIAMAKAFPDTQRLACVPHIEAKLLVFIQDKIGILQNQRRQLKFQLFQLVTSALDHIDLIDSLCDFESKITQKKLADHIKNRIHPLLVENKKAVQKPGLDNTNPLWMNNCCESVNHILKQAVSWKSQKLVDLIHKLHSVIQRQFKELRRAFTDTGEFVLCPDLAKFKISLMFGSILSKNKNKIRI</sequence>
<feature type="compositionally biased region" description="Basic and acidic residues" evidence="1">
    <location>
        <begin position="10"/>
        <end position="29"/>
    </location>
</feature>
<keyword evidence="3" id="KW-1185">Reference proteome</keyword>
<evidence type="ECO:0000256" key="1">
    <source>
        <dbReference type="SAM" id="MobiDB-lite"/>
    </source>
</evidence>
<gene>
    <name evidence="2" type="ORF">PoB_005781100</name>
</gene>
<reference evidence="2 3" key="1">
    <citation type="journal article" date="2021" name="Elife">
        <title>Chloroplast acquisition without the gene transfer in kleptoplastic sea slugs, Plakobranchus ocellatus.</title>
        <authorList>
            <person name="Maeda T."/>
            <person name="Takahashi S."/>
            <person name="Yoshida T."/>
            <person name="Shimamura S."/>
            <person name="Takaki Y."/>
            <person name="Nagai Y."/>
            <person name="Toyoda A."/>
            <person name="Suzuki Y."/>
            <person name="Arimoto A."/>
            <person name="Ishii H."/>
            <person name="Satoh N."/>
            <person name="Nishiyama T."/>
            <person name="Hasebe M."/>
            <person name="Maruyama T."/>
            <person name="Minagawa J."/>
            <person name="Obokata J."/>
            <person name="Shigenobu S."/>
        </authorList>
    </citation>
    <scope>NUCLEOTIDE SEQUENCE [LARGE SCALE GENOMIC DNA]</scope>
</reference>
<feature type="compositionally biased region" description="Basic and acidic residues" evidence="1">
    <location>
        <begin position="61"/>
        <end position="71"/>
    </location>
</feature>
<dbReference type="EMBL" id="BLXT01006392">
    <property type="protein sequence ID" value="GFO31306.1"/>
    <property type="molecule type" value="Genomic_DNA"/>
</dbReference>
<accession>A0AAV4CIL1</accession>
<proteinExistence type="predicted"/>
<organism evidence="2 3">
    <name type="scientific">Plakobranchus ocellatus</name>
    <dbReference type="NCBI Taxonomy" id="259542"/>
    <lineage>
        <taxon>Eukaryota</taxon>
        <taxon>Metazoa</taxon>
        <taxon>Spiralia</taxon>
        <taxon>Lophotrochozoa</taxon>
        <taxon>Mollusca</taxon>
        <taxon>Gastropoda</taxon>
        <taxon>Heterobranchia</taxon>
        <taxon>Euthyneura</taxon>
        <taxon>Panpulmonata</taxon>
        <taxon>Sacoglossa</taxon>
        <taxon>Placobranchoidea</taxon>
        <taxon>Plakobranchidae</taxon>
        <taxon>Plakobranchus</taxon>
    </lineage>
</organism>
<evidence type="ECO:0000313" key="2">
    <source>
        <dbReference type="EMBL" id="GFO31306.1"/>
    </source>
</evidence>
<evidence type="ECO:0000313" key="3">
    <source>
        <dbReference type="Proteomes" id="UP000735302"/>
    </source>
</evidence>
<protein>
    <submittedName>
        <fullName evidence="2">Uncharacterized protein</fullName>
    </submittedName>
</protein>
<dbReference type="Proteomes" id="UP000735302">
    <property type="component" value="Unassembled WGS sequence"/>
</dbReference>
<feature type="compositionally biased region" description="Basic and acidic residues" evidence="1">
    <location>
        <begin position="37"/>
        <end position="52"/>
    </location>
</feature>
<comment type="caution">
    <text evidence="2">The sequence shown here is derived from an EMBL/GenBank/DDBJ whole genome shotgun (WGS) entry which is preliminary data.</text>
</comment>
<name>A0AAV4CIL1_9GAST</name>
<feature type="region of interest" description="Disordered" evidence="1">
    <location>
        <begin position="1"/>
        <end position="127"/>
    </location>
</feature>
<dbReference type="AlphaFoldDB" id="A0AAV4CIL1"/>
<feature type="compositionally biased region" description="Basic and acidic residues" evidence="1">
    <location>
        <begin position="80"/>
        <end position="90"/>
    </location>
</feature>